<protein>
    <submittedName>
        <fullName evidence="2">Uncharacterized protein</fullName>
    </submittedName>
</protein>
<organism evidence="2">
    <name type="scientific">Arundo donax</name>
    <name type="common">Giant reed</name>
    <name type="synonym">Donax arundinaceus</name>
    <dbReference type="NCBI Taxonomy" id="35708"/>
    <lineage>
        <taxon>Eukaryota</taxon>
        <taxon>Viridiplantae</taxon>
        <taxon>Streptophyta</taxon>
        <taxon>Embryophyta</taxon>
        <taxon>Tracheophyta</taxon>
        <taxon>Spermatophyta</taxon>
        <taxon>Magnoliopsida</taxon>
        <taxon>Liliopsida</taxon>
        <taxon>Poales</taxon>
        <taxon>Poaceae</taxon>
        <taxon>PACMAD clade</taxon>
        <taxon>Arundinoideae</taxon>
        <taxon>Arundineae</taxon>
        <taxon>Arundo</taxon>
    </lineage>
</organism>
<proteinExistence type="predicted"/>
<keyword evidence="1" id="KW-1133">Transmembrane helix</keyword>
<keyword evidence="1" id="KW-0812">Transmembrane</keyword>
<accession>A0A0A9DV39</accession>
<evidence type="ECO:0000256" key="1">
    <source>
        <dbReference type="SAM" id="Phobius"/>
    </source>
</evidence>
<sequence>MQMLSRGQLHHVFQSDTYKDPNKKIVIFACVCAVCFSFFFLYIKLTVFPDSD</sequence>
<dbReference type="EMBL" id="GBRH01210298">
    <property type="protein sequence ID" value="JAD87597.1"/>
    <property type="molecule type" value="Transcribed_RNA"/>
</dbReference>
<feature type="transmembrane region" description="Helical" evidence="1">
    <location>
        <begin position="25"/>
        <end position="43"/>
    </location>
</feature>
<reference evidence="2" key="2">
    <citation type="journal article" date="2015" name="Data Brief">
        <title>Shoot transcriptome of the giant reed, Arundo donax.</title>
        <authorList>
            <person name="Barrero R.A."/>
            <person name="Guerrero F.D."/>
            <person name="Moolhuijzen P."/>
            <person name="Goolsby J.A."/>
            <person name="Tidwell J."/>
            <person name="Bellgard S.E."/>
            <person name="Bellgard M.I."/>
        </authorList>
    </citation>
    <scope>NUCLEOTIDE SEQUENCE</scope>
    <source>
        <tissue evidence="2">Shoot tissue taken approximately 20 cm above the soil surface</tissue>
    </source>
</reference>
<keyword evidence="1" id="KW-0472">Membrane</keyword>
<name>A0A0A9DV39_ARUDO</name>
<evidence type="ECO:0000313" key="2">
    <source>
        <dbReference type="EMBL" id="JAD87597.1"/>
    </source>
</evidence>
<dbReference type="AlphaFoldDB" id="A0A0A9DV39"/>
<reference evidence="2" key="1">
    <citation type="submission" date="2014-09" db="EMBL/GenBank/DDBJ databases">
        <authorList>
            <person name="Magalhaes I.L.F."/>
            <person name="Oliveira U."/>
            <person name="Santos F.R."/>
            <person name="Vidigal T.H.D.A."/>
            <person name="Brescovit A.D."/>
            <person name="Santos A.J."/>
        </authorList>
    </citation>
    <scope>NUCLEOTIDE SEQUENCE</scope>
    <source>
        <tissue evidence="2">Shoot tissue taken approximately 20 cm above the soil surface</tissue>
    </source>
</reference>